<dbReference type="InterPro" id="IPR001736">
    <property type="entry name" value="PLipase_D/transphosphatidylase"/>
</dbReference>
<evidence type="ECO:0000256" key="7">
    <source>
        <dbReference type="SAM" id="SignalP"/>
    </source>
</evidence>
<reference evidence="10 11" key="1">
    <citation type="submission" date="2018-06" db="EMBL/GenBank/DDBJ databases">
        <authorList>
            <consortium name="Pathogen Informatics"/>
            <person name="Doyle S."/>
        </authorList>
    </citation>
    <scope>NUCLEOTIDE SEQUENCE [LARGE SCALE GENOMIC DNA]</scope>
    <source>
        <strain evidence="10 11">NCTC11842</strain>
    </source>
</reference>
<dbReference type="Pfam" id="PF13091">
    <property type="entry name" value="PLDc_2"/>
    <property type="match status" value="1"/>
</dbReference>
<dbReference type="PANTHER" id="PTHR43856">
    <property type="entry name" value="CARDIOLIPIN HYDROLASE"/>
    <property type="match status" value="1"/>
</dbReference>
<evidence type="ECO:0000256" key="3">
    <source>
        <dbReference type="ARBA" id="ARBA00012027"/>
    </source>
</evidence>
<evidence type="ECO:0000256" key="2">
    <source>
        <dbReference type="ARBA" id="ARBA00008664"/>
    </source>
</evidence>
<accession>A0A2X2BY59</accession>
<evidence type="ECO:0000256" key="6">
    <source>
        <dbReference type="ARBA" id="ARBA00023098"/>
    </source>
</evidence>
<gene>
    <name evidence="10" type="primary">pld</name>
    <name evidence="9" type="ORF">I5Q09_23990</name>
    <name evidence="10" type="ORF">NCTC11842_00068</name>
</gene>
<evidence type="ECO:0000313" key="12">
    <source>
        <dbReference type="Proteomes" id="UP000638986"/>
    </source>
</evidence>
<feature type="chain" id="PRO_5015974218" description="phospholipase D" evidence="7">
    <location>
        <begin position="34"/>
        <end position="190"/>
    </location>
</feature>
<dbReference type="Gene3D" id="3.30.870.10">
    <property type="entry name" value="Endonuclease Chain A"/>
    <property type="match status" value="1"/>
</dbReference>
<dbReference type="SMART" id="SM00155">
    <property type="entry name" value="PLDc"/>
    <property type="match status" value="1"/>
</dbReference>
<dbReference type="InterPro" id="IPR051406">
    <property type="entry name" value="PLD_domain"/>
</dbReference>
<dbReference type="GO" id="GO:0016042">
    <property type="term" value="P:lipid catabolic process"/>
    <property type="evidence" value="ECO:0007669"/>
    <property type="project" value="UniProtKB-KW"/>
</dbReference>
<dbReference type="GO" id="GO:0004630">
    <property type="term" value="F:phospholipase D activity"/>
    <property type="evidence" value="ECO:0007669"/>
    <property type="project" value="UniProtKB-EC"/>
</dbReference>
<dbReference type="Proteomes" id="UP000638986">
    <property type="component" value="Unassembled WGS sequence"/>
</dbReference>
<proteinExistence type="inferred from homology"/>
<dbReference type="EMBL" id="UAUF01000002">
    <property type="protein sequence ID" value="SPY99923.1"/>
    <property type="molecule type" value="Genomic_DNA"/>
</dbReference>
<dbReference type="CDD" id="cd09170">
    <property type="entry name" value="PLDc_Nuc"/>
    <property type="match status" value="1"/>
</dbReference>
<protein>
    <recommendedName>
        <fullName evidence="3">phospholipase D</fullName>
        <ecNumber evidence="3">3.1.4.4</ecNumber>
    </recommendedName>
</protein>
<evidence type="ECO:0000256" key="4">
    <source>
        <dbReference type="ARBA" id="ARBA00022801"/>
    </source>
</evidence>
<evidence type="ECO:0000313" key="10">
    <source>
        <dbReference type="EMBL" id="SPY99923.1"/>
    </source>
</evidence>
<keyword evidence="10" id="KW-0255">Endonuclease</keyword>
<name>A0A2X2BY59_PSELU</name>
<evidence type="ECO:0000313" key="11">
    <source>
        <dbReference type="Proteomes" id="UP000250443"/>
    </source>
</evidence>
<keyword evidence="10" id="KW-0540">Nuclease</keyword>
<evidence type="ECO:0000256" key="5">
    <source>
        <dbReference type="ARBA" id="ARBA00022963"/>
    </source>
</evidence>
<keyword evidence="6" id="KW-0443">Lipid metabolism</keyword>
<comment type="catalytic activity">
    <reaction evidence="1">
        <text>a 1,2-diacyl-sn-glycero-3-phosphocholine + H2O = a 1,2-diacyl-sn-glycero-3-phosphate + choline + H(+)</text>
        <dbReference type="Rhea" id="RHEA:14445"/>
        <dbReference type="ChEBI" id="CHEBI:15354"/>
        <dbReference type="ChEBI" id="CHEBI:15377"/>
        <dbReference type="ChEBI" id="CHEBI:15378"/>
        <dbReference type="ChEBI" id="CHEBI:57643"/>
        <dbReference type="ChEBI" id="CHEBI:58608"/>
        <dbReference type="EC" id="3.1.4.4"/>
    </reaction>
</comment>
<organism evidence="10 11">
    <name type="scientific">Pseudomonas luteola</name>
    <dbReference type="NCBI Taxonomy" id="47886"/>
    <lineage>
        <taxon>Bacteria</taxon>
        <taxon>Pseudomonadati</taxon>
        <taxon>Pseudomonadota</taxon>
        <taxon>Gammaproteobacteria</taxon>
        <taxon>Pseudomonadales</taxon>
        <taxon>Pseudomonadaceae</taxon>
        <taxon>Pseudomonas</taxon>
    </lineage>
</organism>
<evidence type="ECO:0000313" key="9">
    <source>
        <dbReference type="EMBL" id="MBH3441743.1"/>
    </source>
</evidence>
<keyword evidence="5" id="KW-0442">Lipid degradation</keyword>
<dbReference type="PANTHER" id="PTHR43856:SF1">
    <property type="entry name" value="MITOCHONDRIAL CARDIOLIPIN HYDROLASE"/>
    <property type="match status" value="1"/>
</dbReference>
<feature type="domain" description="PLD phosphodiesterase" evidence="8">
    <location>
        <begin position="124"/>
        <end position="151"/>
    </location>
</feature>
<dbReference type="AlphaFoldDB" id="A0A2X2BY59"/>
<dbReference type="GO" id="GO:0016891">
    <property type="term" value="F:RNA endonuclease activity producing 5'-phosphomonoesters, hydrolytic mechanism"/>
    <property type="evidence" value="ECO:0007669"/>
    <property type="project" value="TreeGrafter"/>
</dbReference>
<keyword evidence="7" id="KW-0732">Signal</keyword>
<sequence>MTLMNPRLKENFRRKASALIFALVPVMAPLVQASTPIPTASYEVGFSPKAGALPVILKGIDSARSEILVAAYSFTSKPISLALASAAKRGVSVRVIADKHSNNGKYTSVTYLANQGVPVRLTDEFAIMHNKYMVIDKRTVELGSFNYSSSADTRNAENALLLTNVPELANDYANDWLRLWATGEEITKTY</sequence>
<dbReference type="EC" id="3.1.4.4" evidence="3"/>
<feature type="signal peptide" evidence="7">
    <location>
        <begin position="1"/>
        <end position="33"/>
    </location>
</feature>
<dbReference type="PROSITE" id="PS50035">
    <property type="entry name" value="PLD"/>
    <property type="match status" value="1"/>
</dbReference>
<dbReference type="InterPro" id="IPR025202">
    <property type="entry name" value="PLD-like_dom"/>
</dbReference>
<dbReference type="GO" id="GO:0006793">
    <property type="term" value="P:phosphorus metabolic process"/>
    <property type="evidence" value="ECO:0007669"/>
    <property type="project" value="UniProtKB-ARBA"/>
</dbReference>
<dbReference type="RefSeq" id="WP_197873511.1">
    <property type="nucleotide sequence ID" value="NZ_JAAMQY010000010.1"/>
</dbReference>
<dbReference type="Proteomes" id="UP000250443">
    <property type="component" value="Unassembled WGS sequence"/>
</dbReference>
<comment type="similarity">
    <text evidence="2">Belongs to the phospholipase D family.</text>
</comment>
<dbReference type="SUPFAM" id="SSF56024">
    <property type="entry name" value="Phospholipase D/nuclease"/>
    <property type="match status" value="1"/>
</dbReference>
<reference evidence="9 12" key="2">
    <citation type="submission" date="2020-11" db="EMBL/GenBank/DDBJ databases">
        <title>Enhanced detection system for hospital associated transmission using whole genome sequencing surveillance.</title>
        <authorList>
            <person name="Harrison L.H."/>
            <person name="Van Tyne D."/>
            <person name="Marsh J.W."/>
            <person name="Griffith M.P."/>
            <person name="Snyder D.J."/>
            <person name="Cooper V.S."/>
            <person name="Mustapha M."/>
        </authorList>
    </citation>
    <scope>NUCLEOTIDE SEQUENCE [LARGE SCALE GENOMIC DNA]</scope>
    <source>
        <strain evidence="9 12">PSB00013</strain>
    </source>
</reference>
<evidence type="ECO:0000256" key="1">
    <source>
        <dbReference type="ARBA" id="ARBA00000798"/>
    </source>
</evidence>
<dbReference type="EMBL" id="JADTXM010000027">
    <property type="protein sequence ID" value="MBH3441743.1"/>
    <property type="molecule type" value="Genomic_DNA"/>
</dbReference>
<evidence type="ECO:0000259" key="8">
    <source>
        <dbReference type="PROSITE" id="PS50035"/>
    </source>
</evidence>
<keyword evidence="4 10" id="KW-0378">Hydrolase</keyword>